<dbReference type="RefSeq" id="WP_189140945.1">
    <property type="nucleotide sequence ID" value="NZ_BMNK01000008.1"/>
</dbReference>
<gene>
    <name evidence="1" type="ORF">GCM10012278_48080</name>
</gene>
<sequence>MSRSESLAVYLRGQARRRLDRVESNDGGRNAKGALALLDAAVYAASLPDDDPVILMLDQAGCYGPLGCEDFNPGDAGDRLIRTWQGGEPHELLLSLPAAITASPTDQFGSRSPRPS</sequence>
<reference evidence="1" key="2">
    <citation type="submission" date="2020-09" db="EMBL/GenBank/DDBJ databases">
        <authorList>
            <person name="Sun Q."/>
            <person name="Zhou Y."/>
        </authorList>
    </citation>
    <scope>NUCLEOTIDE SEQUENCE</scope>
    <source>
        <strain evidence="1">CGMCC 4.7430</strain>
    </source>
</reference>
<evidence type="ECO:0000313" key="2">
    <source>
        <dbReference type="Proteomes" id="UP000660745"/>
    </source>
</evidence>
<organism evidence="1 2">
    <name type="scientific">Nonomuraea glycinis</name>
    <dbReference type="NCBI Taxonomy" id="2047744"/>
    <lineage>
        <taxon>Bacteria</taxon>
        <taxon>Bacillati</taxon>
        <taxon>Actinomycetota</taxon>
        <taxon>Actinomycetes</taxon>
        <taxon>Streptosporangiales</taxon>
        <taxon>Streptosporangiaceae</taxon>
        <taxon>Nonomuraea</taxon>
    </lineage>
</organism>
<proteinExistence type="predicted"/>
<accession>A0A918A739</accession>
<dbReference type="Proteomes" id="UP000660745">
    <property type="component" value="Unassembled WGS sequence"/>
</dbReference>
<name>A0A918A739_9ACTN</name>
<comment type="caution">
    <text evidence="1">The sequence shown here is derived from an EMBL/GenBank/DDBJ whole genome shotgun (WGS) entry which is preliminary data.</text>
</comment>
<reference evidence="1" key="1">
    <citation type="journal article" date="2014" name="Int. J. Syst. Evol. Microbiol.">
        <title>Complete genome sequence of Corynebacterium casei LMG S-19264T (=DSM 44701T), isolated from a smear-ripened cheese.</title>
        <authorList>
            <consortium name="US DOE Joint Genome Institute (JGI-PGF)"/>
            <person name="Walter F."/>
            <person name="Albersmeier A."/>
            <person name="Kalinowski J."/>
            <person name="Ruckert C."/>
        </authorList>
    </citation>
    <scope>NUCLEOTIDE SEQUENCE</scope>
    <source>
        <strain evidence="1">CGMCC 4.7430</strain>
    </source>
</reference>
<dbReference type="EMBL" id="BMNK01000008">
    <property type="protein sequence ID" value="GGP10036.1"/>
    <property type="molecule type" value="Genomic_DNA"/>
</dbReference>
<evidence type="ECO:0000313" key="1">
    <source>
        <dbReference type="EMBL" id="GGP10036.1"/>
    </source>
</evidence>
<keyword evidence="2" id="KW-1185">Reference proteome</keyword>
<protein>
    <submittedName>
        <fullName evidence="1">Uncharacterized protein</fullName>
    </submittedName>
</protein>
<dbReference type="AlphaFoldDB" id="A0A918A739"/>